<comment type="caution">
    <text evidence="1">The sequence shown here is derived from an EMBL/GenBank/DDBJ whole genome shotgun (WGS) entry which is preliminary data.</text>
</comment>
<dbReference type="PROSITE" id="PS51257">
    <property type="entry name" value="PROKAR_LIPOPROTEIN"/>
    <property type="match status" value="1"/>
</dbReference>
<reference evidence="1 2" key="1">
    <citation type="submission" date="2018-06" db="EMBL/GenBank/DDBJ databases">
        <title>Genomic Encyclopedia of Archaeal and Bacterial Type Strains, Phase II (KMG-II): from individual species to whole genera.</title>
        <authorList>
            <person name="Goeker M."/>
        </authorList>
    </citation>
    <scope>NUCLEOTIDE SEQUENCE [LARGE SCALE GENOMIC DNA]</scope>
    <source>
        <strain evidence="1 2">DSM 24464</strain>
    </source>
</reference>
<sequence>MKNTTLILVILLFLSCNNKEKTKVVEMSCGQCQFGLNTQDGCDLAVRLNDKAYFVDGADIDDYGDAHDEHTGFCEVIRKAEVTGKVEGDRFKVTSVKMLD</sequence>
<dbReference type="OrthoDB" id="676338at2"/>
<dbReference type="RefSeq" id="WP_111659656.1">
    <property type="nucleotide sequence ID" value="NZ_QLLO01000004.1"/>
</dbReference>
<gene>
    <name evidence="1" type="ORF">LY08_01328</name>
</gene>
<proteinExistence type="predicted"/>
<organism evidence="1 2">
    <name type="scientific">Olleya aquimaris</name>
    <dbReference type="NCBI Taxonomy" id="639310"/>
    <lineage>
        <taxon>Bacteria</taxon>
        <taxon>Pseudomonadati</taxon>
        <taxon>Bacteroidota</taxon>
        <taxon>Flavobacteriia</taxon>
        <taxon>Flavobacteriales</taxon>
        <taxon>Flavobacteriaceae</taxon>
    </lineage>
</organism>
<evidence type="ECO:0000313" key="1">
    <source>
        <dbReference type="EMBL" id="RAJ14980.1"/>
    </source>
</evidence>
<accession>A0A327RDE0</accession>
<dbReference type="EMBL" id="QLLO01000004">
    <property type="protein sequence ID" value="RAJ14980.1"/>
    <property type="molecule type" value="Genomic_DNA"/>
</dbReference>
<dbReference type="InterPro" id="IPR045950">
    <property type="entry name" value="DUF6370"/>
</dbReference>
<dbReference type="AlphaFoldDB" id="A0A327RDE0"/>
<keyword evidence="2" id="KW-1185">Reference proteome</keyword>
<protein>
    <submittedName>
        <fullName evidence="1">Uncharacterized protein</fullName>
    </submittedName>
</protein>
<dbReference type="Pfam" id="PF19897">
    <property type="entry name" value="DUF6370"/>
    <property type="match status" value="1"/>
</dbReference>
<evidence type="ECO:0000313" key="2">
    <source>
        <dbReference type="Proteomes" id="UP000248703"/>
    </source>
</evidence>
<name>A0A327RDE0_9FLAO</name>
<dbReference type="Proteomes" id="UP000248703">
    <property type="component" value="Unassembled WGS sequence"/>
</dbReference>